<evidence type="ECO:0000256" key="6">
    <source>
        <dbReference type="ARBA" id="ARBA00051988"/>
    </source>
</evidence>
<evidence type="ECO:0000256" key="11">
    <source>
        <dbReference type="SAM" id="MobiDB-lite"/>
    </source>
</evidence>
<evidence type="ECO:0000256" key="10">
    <source>
        <dbReference type="RuleBase" id="RU366026"/>
    </source>
</evidence>
<reference evidence="13" key="2">
    <citation type="submission" date="2025-08" db="UniProtKB">
        <authorList>
            <consortium name="Ensembl"/>
        </authorList>
    </citation>
    <scope>IDENTIFICATION</scope>
</reference>
<dbReference type="FunFam" id="1.20.1200.10:FF:000001">
    <property type="entry name" value="Cob(I)yrinic acid a,c-diamide adenosyltransferase"/>
    <property type="match status" value="1"/>
</dbReference>
<dbReference type="PANTHER" id="PTHR12213">
    <property type="entry name" value="CORRINOID ADENOSYLTRANSFERASE"/>
    <property type="match status" value="1"/>
</dbReference>
<dbReference type="Gene3D" id="1.20.1200.10">
    <property type="entry name" value="Cobalamin adenosyltransferase-like"/>
    <property type="match status" value="1"/>
</dbReference>
<reference evidence="14" key="1">
    <citation type="submission" date="2019-10" db="EMBL/GenBank/DDBJ databases">
        <title>Corvus moneduloides (New Caledonian crow) genome, bCorMon1, primary haplotype.</title>
        <authorList>
            <person name="Rutz C."/>
            <person name="Fungtammasan C."/>
            <person name="Mountcastle J."/>
            <person name="Formenti G."/>
            <person name="Chow W."/>
            <person name="Howe K."/>
            <person name="Steele M.P."/>
            <person name="Fernandes J."/>
            <person name="Gilbert M.T.P."/>
            <person name="Fedrigo O."/>
            <person name="Jarvis E.D."/>
            <person name="Gemmell N."/>
        </authorList>
    </citation>
    <scope>NUCLEOTIDE SEQUENCE [LARGE SCALE GENOMIC DNA]</scope>
</reference>
<comment type="similarity">
    <text evidence="1 10">Belongs to the Cob(I)alamin adenosyltransferase family.</text>
</comment>
<dbReference type="NCBIfam" id="TIGR00636">
    <property type="entry name" value="PduO_Nterm"/>
    <property type="match status" value="1"/>
</dbReference>
<feature type="domain" description="Cobalamin adenosyltransferase-like" evidence="12">
    <location>
        <begin position="113"/>
        <end position="282"/>
    </location>
</feature>
<dbReference type="SUPFAM" id="SSF89028">
    <property type="entry name" value="Cobalamin adenosyltransferase-like"/>
    <property type="match status" value="1"/>
</dbReference>
<accession>A0A8C3EM03</accession>
<evidence type="ECO:0000256" key="2">
    <source>
        <dbReference type="ARBA" id="ARBA00011233"/>
    </source>
</evidence>
<evidence type="ECO:0000256" key="3">
    <source>
        <dbReference type="ARBA" id="ARBA00022679"/>
    </source>
</evidence>
<dbReference type="GO" id="GO:0005524">
    <property type="term" value="F:ATP binding"/>
    <property type="evidence" value="ECO:0007669"/>
    <property type="project" value="UniProtKB-UniRule"/>
</dbReference>
<keyword evidence="4 10" id="KW-0547">Nucleotide-binding</keyword>
<evidence type="ECO:0000256" key="4">
    <source>
        <dbReference type="ARBA" id="ARBA00022741"/>
    </source>
</evidence>
<evidence type="ECO:0000256" key="7">
    <source>
        <dbReference type="ARBA" id="ARBA00056747"/>
    </source>
</evidence>
<dbReference type="GO" id="GO:0009235">
    <property type="term" value="P:cobalamin metabolic process"/>
    <property type="evidence" value="ECO:0007669"/>
    <property type="project" value="UniProtKB-ARBA"/>
</dbReference>
<gene>
    <name evidence="13" type="primary">MMAB</name>
</gene>
<feature type="region of interest" description="Disordered" evidence="11">
    <location>
        <begin position="1"/>
        <end position="57"/>
    </location>
</feature>
<dbReference type="GO" id="GO:0008817">
    <property type="term" value="F:corrinoid adenosyltransferase activity"/>
    <property type="evidence" value="ECO:0007669"/>
    <property type="project" value="TreeGrafter"/>
</dbReference>
<evidence type="ECO:0000256" key="1">
    <source>
        <dbReference type="ARBA" id="ARBA00007487"/>
    </source>
</evidence>
<dbReference type="OMA" id="ECNSAIG"/>
<evidence type="ECO:0000256" key="9">
    <source>
        <dbReference type="ARBA" id="ARBA00075216"/>
    </source>
</evidence>
<comment type="function">
    <text evidence="7">Converts cob(I)alamin to adenosylcobalamin (adenosylcob(III)alamin), a coenzyme for methylmalonyl-CoA mutase, therefore participates in the final step of the vitamin B12 conversion. Generates adenosylcobalamin (AdoCbl) and directly delivers the cofactor to MUT in a transfer that is stimulated by ATP-binding to MMAB and gated by MMAA.</text>
</comment>
<dbReference type="PANTHER" id="PTHR12213:SF0">
    <property type="entry name" value="CORRINOID ADENOSYLTRANSFERASE MMAB"/>
    <property type="match status" value="1"/>
</dbReference>
<evidence type="ECO:0000259" key="12">
    <source>
        <dbReference type="Pfam" id="PF01923"/>
    </source>
</evidence>
<comment type="catalytic activity">
    <reaction evidence="6">
        <text>cob(I)alamin-[corrinoid adenosyltransferase] + ATP = apo-[corrinoid adenosyltransferase] + adenosylcob(III)alamin + triphosphate</text>
        <dbReference type="Rhea" id="RHEA:56796"/>
        <dbReference type="Rhea" id="RHEA-COMP:14743"/>
        <dbReference type="Rhea" id="RHEA-COMP:14744"/>
        <dbReference type="ChEBI" id="CHEBI:18036"/>
        <dbReference type="ChEBI" id="CHEBI:18408"/>
        <dbReference type="ChEBI" id="CHEBI:30616"/>
        <dbReference type="ChEBI" id="CHEBI:60488"/>
        <dbReference type="ChEBI" id="CHEBI:83228"/>
    </reaction>
    <physiologicalReaction direction="left-to-right" evidence="6">
        <dbReference type="Rhea" id="RHEA:56797"/>
    </physiologicalReaction>
</comment>
<sequence length="298" mass="32262">GRDGGHAGSRRGGGGDDGGREGCGGGRWRRDGHCGGRWGWRGGGGGARRAGGRNRIPSRCHFPPSRCRSPLTVSFPPLTVSFPLTLSPVPPASPHGLCPRSPDRAAPERAPRIYTRTGDSGFSSTFTGERRPKGDRIFEALGATDELSSAIGLAGEFSSEKGHTFVDQLHKVQCMLQDVGSNLATPLSSAREAHRKRTSFSEKPVLELEQWIDNYSEQLPPLRAFILPSGGKSSAALHFSRAVCRRAERCVVPLVQAGEADPNVAKYLNRLSDYLFVLARYAAMKEGKEEKIYIKPEP</sequence>
<name>A0A8C3EM03_CORMO</name>
<dbReference type="InterPro" id="IPR029499">
    <property type="entry name" value="PduO-typ"/>
</dbReference>
<dbReference type="Pfam" id="PF01923">
    <property type="entry name" value="Cob_adeno_trans"/>
    <property type="match status" value="1"/>
</dbReference>
<dbReference type="Ensembl" id="ENSCMUT00000024603.2">
    <property type="protein sequence ID" value="ENSCMUP00000022894.2"/>
    <property type="gene ID" value="ENSCMUG00000014052.2"/>
</dbReference>
<keyword evidence="3 10" id="KW-0808">Transferase</keyword>
<dbReference type="Proteomes" id="UP000694553">
    <property type="component" value="Unassembled WGS sequence"/>
</dbReference>
<accession>A0A8U7MZF2</accession>
<evidence type="ECO:0000256" key="8">
    <source>
        <dbReference type="ARBA" id="ARBA00071654"/>
    </source>
</evidence>
<dbReference type="InterPro" id="IPR036451">
    <property type="entry name" value="CblAdoTrfase-like_sf"/>
</dbReference>
<keyword evidence="14" id="KW-1185">Reference proteome</keyword>
<protein>
    <recommendedName>
        <fullName evidence="8">Corrinoid adenosyltransferase MMAB</fullName>
    </recommendedName>
    <alternativeName>
        <fullName evidence="9">ATP:co(I)rrinoid adenosyltransferase MMAB</fullName>
    </alternativeName>
</protein>
<keyword evidence="5 10" id="KW-0067">ATP-binding</keyword>
<reference evidence="13" key="3">
    <citation type="submission" date="2025-09" db="UniProtKB">
        <authorList>
            <consortium name="Ensembl"/>
        </authorList>
    </citation>
    <scope>IDENTIFICATION</scope>
</reference>
<evidence type="ECO:0000313" key="13">
    <source>
        <dbReference type="Ensembl" id="ENSCMUP00000022894.2"/>
    </source>
</evidence>
<evidence type="ECO:0000313" key="14">
    <source>
        <dbReference type="Proteomes" id="UP000694553"/>
    </source>
</evidence>
<dbReference type="InterPro" id="IPR016030">
    <property type="entry name" value="CblAdoTrfase-like"/>
</dbReference>
<evidence type="ECO:0000256" key="5">
    <source>
        <dbReference type="ARBA" id="ARBA00022840"/>
    </source>
</evidence>
<comment type="subunit">
    <text evidence="2">Homotrimer.</text>
</comment>
<feature type="compositionally biased region" description="Gly residues" evidence="11">
    <location>
        <begin position="1"/>
        <end position="12"/>
    </location>
</feature>
<feature type="compositionally biased region" description="Gly residues" evidence="11">
    <location>
        <begin position="35"/>
        <end position="49"/>
    </location>
</feature>
<proteinExistence type="inferred from homology"/>
<organism evidence="13 14">
    <name type="scientific">Corvus moneduloides</name>
    <name type="common">New Caledonian crow</name>
    <dbReference type="NCBI Taxonomy" id="1196302"/>
    <lineage>
        <taxon>Eukaryota</taxon>
        <taxon>Metazoa</taxon>
        <taxon>Chordata</taxon>
        <taxon>Craniata</taxon>
        <taxon>Vertebrata</taxon>
        <taxon>Euteleostomi</taxon>
        <taxon>Archelosauria</taxon>
        <taxon>Archosauria</taxon>
        <taxon>Dinosauria</taxon>
        <taxon>Saurischia</taxon>
        <taxon>Theropoda</taxon>
        <taxon>Coelurosauria</taxon>
        <taxon>Aves</taxon>
        <taxon>Neognathae</taxon>
        <taxon>Neoaves</taxon>
        <taxon>Telluraves</taxon>
        <taxon>Australaves</taxon>
        <taxon>Passeriformes</taxon>
        <taxon>Corvoidea</taxon>
        <taxon>Corvidae</taxon>
        <taxon>Corvus</taxon>
    </lineage>
</organism>
<dbReference type="AlphaFoldDB" id="A0A8C3EM03"/>